<comment type="subcellular location">
    <subcellularLocation>
        <location evidence="1">Membrane</location>
        <topology evidence="1">Multi-pass membrane protein</topology>
    </subcellularLocation>
</comment>
<feature type="transmembrane region" description="Helical" evidence="5">
    <location>
        <begin position="153"/>
        <end position="173"/>
    </location>
</feature>
<dbReference type="InterPro" id="IPR050925">
    <property type="entry name" value="Rhomboid_protease_S54"/>
</dbReference>
<gene>
    <name evidence="7" type="ORF">A2870_00495</name>
</gene>
<dbReference type="AlphaFoldDB" id="A0A1F5G8B3"/>
<feature type="transmembrane region" description="Helical" evidence="5">
    <location>
        <begin position="122"/>
        <end position="141"/>
    </location>
</feature>
<dbReference type="PANTHER" id="PTHR43731:SF26">
    <property type="entry name" value="RHOMBOID-LIKE PROTEIN 10, CHLOROPLASTIC"/>
    <property type="match status" value="1"/>
</dbReference>
<feature type="transmembrane region" description="Helical" evidence="5">
    <location>
        <begin position="179"/>
        <end position="197"/>
    </location>
</feature>
<dbReference type="PANTHER" id="PTHR43731">
    <property type="entry name" value="RHOMBOID PROTEASE"/>
    <property type="match status" value="1"/>
</dbReference>
<evidence type="ECO:0000256" key="3">
    <source>
        <dbReference type="ARBA" id="ARBA00022989"/>
    </source>
</evidence>
<feature type="transmembrane region" description="Helical" evidence="5">
    <location>
        <begin position="12"/>
        <end position="30"/>
    </location>
</feature>
<sequence>MFPLRDTQSSGKFPIVNLTLILTNLYIFFLELTTPNLDLLIQKYALTPNLIDLSDTATLTPFLSSLFLHAGFLHILSNMWFLWIFGDNVEAKIGHFKYLFFYLFCGITASLAQYIFIPNSSLPMLGASGAIAGVLGAYAHFFPHNKVDTIVPVFGLPLLIAVPASFMLIYWFLTQAFNGVASIFVATTSIGTVAYIAHTGGFLSGLVTSRFFNWSND</sequence>
<keyword evidence="4 5" id="KW-0472">Membrane</keyword>
<dbReference type="Gene3D" id="1.20.1540.10">
    <property type="entry name" value="Rhomboid-like"/>
    <property type="match status" value="1"/>
</dbReference>
<name>A0A1F5G8B3_9BACT</name>
<organism evidence="7 8">
    <name type="scientific">Candidatus Curtissbacteria bacterium RIFCSPHIGHO2_01_FULL_41_11</name>
    <dbReference type="NCBI Taxonomy" id="1797711"/>
    <lineage>
        <taxon>Bacteria</taxon>
        <taxon>Candidatus Curtissiibacteriota</taxon>
    </lineage>
</organism>
<dbReference type="STRING" id="1797711.A2870_00495"/>
<keyword evidence="3 5" id="KW-1133">Transmembrane helix</keyword>
<evidence type="ECO:0000313" key="8">
    <source>
        <dbReference type="Proteomes" id="UP000179102"/>
    </source>
</evidence>
<evidence type="ECO:0000313" key="7">
    <source>
        <dbReference type="EMBL" id="OGD88054.1"/>
    </source>
</evidence>
<dbReference type="Proteomes" id="UP000179102">
    <property type="component" value="Unassembled WGS sequence"/>
</dbReference>
<dbReference type="GO" id="GO:0004252">
    <property type="term" value="F:serine-type endopeptidase activity"/>
    <property type="evidence" value="ECO:0007669"/>
    <property type="project" value="InterPro"/>
</dbReference>
<feature type="transmembrane region" description="Helical" evidence="5">
    <location>
        <begin position="98"/>
        <end position="116"/>
    </location>
</feature>
<evidence type="ECO:0000259" key="6">
    <source>
        <dbReference type="Pfam" id="PF01694"/>
    </source>
</evidence>
<dbReference type="InterPro" id="IPR035952">
    <property type="entry name" value="Rhomboid-like_sf"/>
</dbReference>
<proteinExistence type="predicted"/>
<feature type="transmembrane region" description="Helical" evidence="5">
    <location>
        <begin position="66"/>
        <end position="86"/>
    </location>
</feature>
<protein>
    <recommendedName>
        <fullName evidence="6">Peptidase S54 rhomboid domain-containing protein</fullName>
    </recommendedName>
</protein>
<reference evidence="7 8" key="1">
    <citation type="journal article" date="2016" name="Nat. Commun.">
        <title>Thousands of microbial genomes shed light on interconnected biogeochemical processes in an aquifer system.</title>
        <authorList>
            <person name="Anantharaman K."/>
            <person name="Brown C.T."/>
            <person name="Hug L.A."/>
            <person name="Sharon I."/>
            <person name="Castelle C.J."/>
            <person name="Probst A.J."/>
            <person name="Thomas B.C."/>
            <person name="Singh A."/>
            <person name="Wilkins M.J."/>
            <person name="Karaoz U."/>
            <person name="Brodie E.L."/>
            <person name="Williams K.H."/>
            <person name="Hubbard S.S."/>
            <person name="Banfield J.F."/>
        </authorList>
    </citation>
    <scope>NUCLEOTIDE SEQUENCE [LARGE SCALE GENOMIC DNA]</scope>
</reference>
<accession>A0A1F5G8B3</accession>
<dbReference type="SUPFAM" id="SSF144091">
    <property type="entry name" value="Rhomboid-like"/>
    <property type="match status" value="1"/>
</dbReference>
<dbReference type="EMBL" id="MFAZ01000005">
    <property type="protein sequence ID" value="OGD88054.1"/>
    <property type="molecule type" value="Genomic_DNA"/>
</dbReference>
<keyword evidence="2 5" id="KW-0812">Transmembrane</keyword>
<dbReference type="Pfam" id="PF01694">
    <property type="entry name" value="Rhomboid"/>
    <property type="match status" value="1"/>
</dbReference>
<dbReference type="GO" id="GO:0016020">
    <property type="term" value="C:membrane"/>
    <property type="evidence" value="ECO:0007669"/>
    <property type="project" value="UniProtKB-SubCell"/>
</dbReference>
<feature type="domain" description="Peptidase S54 rhomboid" evidence="6">
    <location>
        <begin position="59"/>
        <end position="210"/>
    </location>
</feature>
<dbReference type="FunFam" id="1.20.1540.10:FF:000027">
    <property type="entry name" value="Rhomboid family intramembrane serine protease"/>
    <property type="match status" value="1"/>
</dbReference>
<evidence type="ECO:0000256" key="4">
    <source>
        <dbReference type="ARBA" id="ARBA00023136"/>
    </source>
</evidence>
<dbReference type="InterPro" id="IPR022764">
    <property type="entry name" value="Peptidase_S54_rhomboid_dom"/>
</dbReference>
<evidence type="ECO:0000256" key="2">
    <source>
        <dbReference type="ARBA" id="ARBA00022692"/>
    </source>
</evidence>
<evidence type="ECO:0000256" key="1">
    <source>
        <dbReference type="ARBA" id="ARBA00004141"/>
    </source>
</evidence>
<comment type="caution">
    <text evidence="7">The sequence shown here is derived from an EMBL/GenBank/DDBJ whole genome shotgun (WGS) entry which is preliminary data.</text>
</comment>
<evidence type="ECO:0000256" key="5">
    <source>
        <dbReference type="SAM" id="Phobius"/>
    </source>
</evidence>